<dbReference type="InterPro" id="IPR006145">
    <property type="entry name" value="PsdUridine_synth_RsuA/RluA"/>
</dbReference>
<dbReference type="InterPro" id="IPR000748">
    <property type="entry name" value="PsdUridine_synth_RsuA/RluB/E/F"/>
</dbReference>
<dbReference type="NCBIfam" id="TIGR00093">
    <property type="entry name" value="pseudouridine synthase"/>
    <property type="match status" value="1"/>
</dbReference>
<comment type="similarity">
    <text evidence="1 4">Belongs to the pseudouridine synthase RsuA family.</text>
</comment>
<dbReference type="Gene3D" id="3.10.290.10">
    <property type="entry name" value="RNA-binding S4 domain"/>
    <property type="match status" value="1"/>
</dbReference>
<dbReference type="Proteomes" id="UP000240357">
    <property type="component" value="Unassembled WGS sequence"/>
</dbReference>
<feature type="compositionally biased region" description="Low complexity" evidence="5">
    <location>
        <begin position="26"/>
        <end position="35"/>
    </location>
</feature>
<dbReference type="EMBL" id="PYFT01000001">
    <property type="protein sequence ID" value="PSR55605.1"/>
    <property type="molecule type" value="Genomic_DNA"/>
</dbReference>
<feature type="compositionally biased region" description="Basic and acidic residues" evidence="5">
    <location>
        <begin position="326"/>
        <end position="357"/>
    </location>
</feature>
<evidence type="ECO:0000313" key="8">
    <source>
        <dbReference type="Proteomes" id="UP000240357"/>
    </source>
</evidence>
<feature type="compositionally biased region" description="Polar residues" evidence="5">
    <location>
        <begin position="1"/>
        <end position="17"/>
    </location>
</feature>
<dbReference type="CDD" id="cd00165">
    <property type="entry name" value="S4"/>
    <property type="match status" value="1"/>
</dbReference>
<dbReference type="GO" id="GO:0000455">
    <property type="term" value="P:enzyme-directed rRNA pseudouridine synthesis"/>
    <property type="evidence" value="ECO:0007669"/>
    <property type="project" value="UniProtKB-ARBA"/>
</dbReference>
<feature type="compositionally biased region" description="Basic and acidic residues" evidence="5">
    <location>
        <begin position="171"/>
        <end position="190"/>
    </location>
</feature>
<feature type="compositionally biased region" description="Basic and acidic residues" evidence="5">
    <location>
        <begin position="137"/>
        <end position="146"/>
    </location>
</feature>
<keyword evidence="2 4" id="KW-0413">Isomerase</keyword>
<dbReference type="RefSeq" id="WP_106931785.1">
    <property type="nucleotide sequence ID" value="NZ_PYFT01000001.1"/>
</dbReference>
<proteinExistence type="inferred from homology"/>
<dbReference type="InterPro" id="IPR002942">
    <property type="entry name" value="S4_RNA-bd"/>
</dbReference>
<dbReference type="FunFam" id="3.10.290.10:FF:000003">
    <property type="entry name" value="Pseudouridine synthase"/>
    <property type="match status" value="1"/>
</dbReference>
<dbReference type="CDD" id="cd02870">
    <property type="entry name" value="PseudoU_synth_RsuA_like"/>
    <property type="match status" value="1"/>
</dbReference>
<dbReference type="AlphaFoldDB" id="A0A2T2YJF2"/>
<dbReference type="GO" id="GO:0120159">
    <property type="term" value="F:rRNA pseudouridine synthase activity"/>
    <property type="evidence" value="ECO:0007669"/>
    <property type="project" value="UniProtKB-ARBA"/>
</dbReference>
<dbReference type="Pfam" id="PF00849">
    <property type="entry name" value="PseudoU_synth_2"/>
    <property type="match status" value="1"/>
</dbReference>
<dbReference type="GO" id="GO:0003723">
    <property type="term" value="F:RNA binding"/>
    <property type="evidence" value="ECO:0007669"/>
    <property type="project" value="UniProtKB-KW"/>
</dbReference>
<name>A0A2T2YJF2_9BACT</name>
<evidence type="ECO:0000256" key="3">
    <source>
        <dbReference type="PROSITE-ProRule" id="PRU00182"/>
    </source>
</evidence>
<evidence type="ECO:0000259" key="6">
    <source>
        <dbReference type="SMART" id="SM00363"/>
    </source>
</evidence>
<evidence type="ECO:0000256" key="2">
    <source>
        <dbReference type="ARBA" id="ARBA00023235"/>
    </source>
</evidence>
<feature type="compositionally biased region" description="Basic and acidic residues" evidence="5">
    <location>
        <begin position="78"/>
        <end position="96"/>
    </location>
</feature>
<dbReference type="Pfam" id="PF01479">
    <property type="entry name" value="S4"/>
    <property type="match status" value="1"/>
</dbReference>
<dbReference type="PANTHER" id="PTHR47683:SF2">
    <property type="entry name" value="RNA-BINDING S4 DOMAIN-CONTAINING PROTEIN"/>
    <property type="match status" value="1"/>
</dbReference>
<organism evidence="7 8">
    <name type="scientific">Adhaeribacter arboris</name>
    <dbReference type="NCBI Taxonomy" id="2072846"/>
    <lineage>
        <taxon>Bacteria</taxon>
        <taxon>Pseudomonadati</taxon>
        <taxon>Bacteroidota</taxon>
        <taxon>Cytophagia</taxon>
        <taxon>Cytophagales</taxon>
        <taxon>Hymenobacteraceae</taxon>
        <taxon>Adhaeribacter</taxon>
    </lineage>
</organism>
<dbReference type="OrthoDB" id="1012272at2"/>
<gene>
    <name evidence="7" type="ORF">AHMF7605_19885</name>
</gene>
<dbReference type="PROSITE" id="PS50889">
    <property type="entry name" value="S4"/>
    <property type="match status" value="1"/>
</dbReference>
<dbReference type="Gene3D" id="3.30.70.580">
    <property type="entry name" value="Pseudouridine synthase I, catalytic domain, N-terminal subdomain"/>
    <property type="match status" value="1"/>
</dbReference>
<dbReference type="InterPro" id="IPR036986">
    <property type="entry name" value="S4_RNA-bd_sf"/>
</dbReference>
<dbReference type="InterPro" id="IPR050343">
    <property type="entry name" value="RsuA_PseudoU_synthase"/>
</dbReference>
<feature type="compositionally biased region" description="Basic and acidic residues" evidence="5">
    <location>
        <begin position="235"/>
        <end position="288"/>
    </location>
</feature>
<dbReference type="SUPFAM" id="SSF55174">
    <property type="entry name" value="Alpha-L RNA-binding motif"/>
    <property type="match status" value="1"/>
</dbReference>
<feature type="compositionally biased region" description="Low complexity" evidence="5">
    <location>
        <begin position="126"/>
        <end position="136"/>
    </location>
</feature>
<keyword evidence="8" id="KW-1185">Reference proteome</keyword>
<sequence>MATESNSTGSGKFNSRNKFTKRPSSDSDNNSWSKNKPAKFKDEGKKIFNRSSRFDRDRPYAGGNRANNQNQESGNSRGGRDNQEKSDFRPSRDNKRFGGFPSNNKFKKPRPFTSKNSFSKEGDIASNRYSRSNESGESNREGDYRPARPYNPNRNFNTENRYQKSPFGDVPKGKPGERNRSFRPEKEAYRQKLQSEGNSQDDRFGNGHRPYNRNREEDGSAQTPFKRFNQGTANSERKPFDRDRNADRKPYGRSREETGDRKSFGRNRDEEAGERKSFNRSRDNDNQERAPFQRSREENQSGRKEFVKKSFNRRDSESGGQRPARRNSEERSNEAPDYDLRRFSHRESNKSGEESRTDNGIRLNRYIANAGVCSRREADTLISSGEIKVNGEVVTEMGYMVKPEDTVQYGKKRLNREKMVYVLLNKPKDFITTTDDPEGRKTVMNLVANASKERIFPVGRLDRNTTGLLLFTNDGELAQKLTHPSHENSKIYQVELDKPLTREDFEKVEAGLELEDGKAVVDELALIGDTGKFVGIKIHIGKNRIVRRIFEHLGYEVVSLDRVQYAGLTKKDLPRGKWRFLNEKEVIRLKYFM</sequence>
<dbReference type="Gene3D" id="3.30.70.1560">
    <property type="entry name" value="Alpha-L RNA-binding motif"/>
    <property type="match status" value="1"/>
</dbReference>
<feature type="compositionally biased region" description="Basic and acidic residues" evidence="5">
    <location>
        <begin position="39"/>
        <end position="59"/>
    </location>
</feature>
<feature type="domain" description="RNA-binding S4" evidence="6">
    <location>
        <begin position="361"/>
        <end position="422"/>
    </location>
</feature>
<dbReference type="EC" id="5.4.99.-" evidence="4"/>
<dbReference type="InterPro" id="IPR020103">
    <property type="entry name" value="PsdUridine_synth_cat_dom_sf"/>
</dbReference>
<evidence type="ECO:0000256" key="5">
    <source>
        <dbReference type="SAM" id="MobiDB-lite"/>
    </source>
</evidence>
<dbReference type="SUPFAM" id="SSF55120">
    <property type="entry name" value="Pseudouridine synthase"/>
    <property type="match status" value="1"/>
</dbReference>
<comment type="caution">
    <text evidence="7">The sequence shown here is derived from an EMBL/GenBank/DDBJ whole genome shotgun (WGS) entry which is preliminary data.</text>
</comment>
<evidence type="ECO:0000313" key="7">
    <source>
        <dbReference type="EMBL" id="PSR55605.1"/>
    </source>
</evidence>
<feature type="compositionally biased region" description="Polar residues" evidence="5">
    <location>
        <begin position="65"/>
        <end position="75"/>
    </location>
</feature>
<protein>
    <recommendedName>
        <fullName evidence="4">Pseudouridine synthase</fullName>
        <ecNumber evidence="4">5.4.99.-</ecNumber>
    </recommendedName>
</protein>
<reference evidence="7 8" key="1">
    <citation type="submission" date="2018-03" db="EMBL/GenBank/DDBJ databases">
        <title>Adhaeribacter sp. HMF7605 Genome sequencing and assembly.</title>
        <authorList>
            <person name="Kang H."/>
            <person name="Kang J."/>
            <person name="Cha I."/>
            <person name="Kim H."/>
            <person name="Joh K."/>
        </authorList>
    </citation>
    <scope>NUCLEOTIDE SEQUENCE [LARGE SCALE GENOMIC DNA]</scope>
    <source>
        <strain evidence="7 8">HMF7605</strain>
    </source>
</reference>
<evidence type="ECO:0000256" key="1">
    <source>
        <dbReference type="ARBA" id="ARBA00008348"/>
    </source>
</evidence>
<evidence type="ECO:0000256" key="4">
    <source>
        <dbReference type="RuleBase" id="RU003887"/>
    </source>
</evidence>
<keyword evidence="3" id="KW-0694">RNA-binding</keyword>
<feature type="region of interest" description="Disordered" evidence="5">
    <location>
        <begin position="1"/>
        <end position="357"/>
    </location>
</feature>
<dbReference type="InterPro" id="IPR018496">
    <property type="entry name" value="PsdUridine_synth_RsuA/RluB_CS"/>
</dbReference>
<dbReference type="InterPro" id="IPR042092">
    <property type="entry name" value="PsdUridine_s_RsuA/RluB/E/F_cat"/>
</dbReference>
<dbReference type="PANTHER" id="PTHR47683">
    <property type="entry name" value="PSEUDOURIDINE SYNTHASE FAMILY PROTEIN-RELATED"/>
    <property type="match status" value="1"/>
</dbReference>
<feature type="compositionally biased region" description="Basic and acidic residues" evidence="5">
    <location>
        <begin position="294"/>
        <end position="317"/>
    </location>
</feature>
<dbReference type="InterPro" id="IPR020094">
    <property type="entry name" value="TruA/RsuA/RluB/E/F_N"/>
</dbReference>
<dbReference type="SMART" id="SM00363">
    <property type="entry name" value="S4"/>
    <property type="match status" value="1"/>
</dbReference>
<accession>A0A2T2YJF2</accession>
<dbReference type="PROSITE" id="PS01149">
    <property type="entry name" value="PSI_RSU"/>
    <property type="match status" value="1"/>
</dbReference>